<name>A0ABR8BUF3_APHFL</name>
<proteinExistence type="predicted"/>
<feature type="domain" description="AAA+ ATPase" evidence="1">
    <location>
        <begin position="21"/>
        <end position="416"/>
    </location>
</feature>
<dbReference type="Pfam" id="PF12476">
    <property type="entry name" value="DUF3696"/>
    <property type="match status" value="1"/>
</dbReference>
<evidence type="ECO:0000313" key="3">
    <source>
        <dbReference type="Proteomes" id="UP000606721"/>
    </source>
</evidence>
<dbReference type="InterPro" id="IPR022532">
    <property type="entry name" value="DUF3696"/>
</dbReference>
<sequence>MLTQIKLENFKCFKERTSFSLGQLTLLTGINGCGKSTLLQSLLLMRQSIDHNENTDQILLNGNSVSLNSFNDVRNINNSRNEDIILQYCYNKLVEIYDTSNPNKYTKFNISGDAKYFLSENSEDDMVGKIKKIQFYDELELNFLQDEHINKSDLYKIISIYEPQLSNFLSKFIVHYNINIIDKNNNTNSYNGGTLINNLIPEQHYLMVDNIDNIYQEIASEWLHKSLNFSHIHYISADRLGPQEYYLKSTINKFPNVGAKGEFTVNILYKKREDLVNDKLCLGEDAKTLATQTEEWLNEIFNGAKVEVPSSESNILELLFNTSTSKDRFRPANVGFGYSYILPIVVSGLIAKQGEILIVENPEAHLHPKAQSRLAKFLAKVSSCGVQVFIESHSDHILNALRIAILDDIITHEDLSILYFQQNPEQPVVQIPVQPNGGIEEWPEGFFDQMDKDFARLFGM</sequence>
<dbReference type="PANTHER" id="PTHR43581:SF2">
    <property type="entry name" value="EXCINUCLEASE ATPASE SUBUNIT"/>
    <property type="match status" value="1"/>
</dbReference>
<evidence type="ECO:0000259" key="1">
    <source>
        <dbReference type="SMART" id="SM00382"/>
    </source>
</evidence>
<dbReference type="Gene3D" id="3.40.50.300">
    <property type="entry name" value="P-loop containing nucleotide triphosphate hydrolases"/>
    <property type="match status" value="2"/>
</dbReference>
<dbReference type="InterPro" id="IPR014592">
    <property type="entry name" value="P-loop_UCP034888"/>
</dbReference>
<dbReference type="InterPro" id="IPR027417">
    <property type="entry name" value="P-loop_NTPase"/>
</dbReference>
<gene>
    <name evidence="2" type="ORF">H6F99_09370</name>
</gene>
<dbReference type="RefSeq" id="WP_190382875.1">
    <property type="nucleotide sequence ID" value="NZ_JACJQT010000019.1"/>
</dbReference>
<dbReference type="PANTHER" id="PTHR43581">
    <property type="entry name" value="ATP/GTP PHOSPHATASE"/>
    <property type="match status" value="1"/>
</dbReference>
<dbReference type="Pfam" id="PF13175">
    <property type="entry name" value="AAA_15"/>
    <property type="match status" value="1"/>
</dbReference>
<dbReference type="SMART" id="SM00382">
    <property type="entry name" value="AAA"/>
    <property type="match status" value="1"/>
</dbReference>
<dbReference type="Proteomes" id="UP000606721">
    <property type="component" value="Unassembled WGS sequence"/>
</dbReference>
<accession>A0ABR8BUF3</accession>
<organism evidence="2 3">
    <name type="scientific">Aphanizomenon flos-aquae FACHB-1040</name>
    <dbReference type="NCBI Taxonomy" id="2692887"/>
    <lineage>
        <taxon>Bacteria</taxon>
        <taxon>Bacillati</taxon>
        <taxon>Cyanobacteriota</taxon>
        <taxon>Cyanophyceae</taxon>
        <taxon>Nostocales</taxon>
        <taxon>Aphanizomenonaceae</taxon>
        <taxon>Aphanizomenon</taxon>
    </lineage>
</organism>
<reference evidence="2 3" key="1">
    <citation type="journal article" date="2020" name="ISME J.">
        <title>Comparative genomics reveals insights into cyanobacterial evolution and habitat adaptation.</title>
        <authorList>
            <person name="Chen M.Y."/>
            <person name="Teng W.K."/>
            <person name="Zhao L."/>
            <person name="Hu C.X."/>
            <person name="Zhou Y.K."/>
            <person name="Han B.P."/>
            <person name="Song L.R."/>
            <person name="Shu W.S."/>
        </authorList>
    </citation>
    <scope>NUCLEOTIDE SEQUENCE [LARGE SCALE GENOMIC DNA]</scope>
    <source>
        <strain evidence="2 3">FACHB-1040</strain>
    </source>
</reference>
<dbReference type="InterPro" id="IPR041685">
    <property type="entry name" value="AAA_GajA/Old/RecF-like"/>
</dbReference>
<evidence type="ECO:0000313" key="2">
    <source>
        <dbReference type="EMBL" id="MBD2278504.1"/>
    </source>
</evidence>
<dbReference type="InterPro" id="IPR003593">
    <property type="entry name" value="AAA+_ATPase"/>
</dbReference>
<dbReference type="PIRSF" id="PIRSF034888">
    <property type="entry name" value="P-loop_UCP034888"/>
    <property type="match status" value="1"/>
</dbReference>
<keyword evidence="3" id="KW-1185">Reference proteome</keyword>
<dbReference type="EMBL" id="JACJQT010000019">
    <property type="protein sequence ID" value="MBD2278504.1"/>
    <property type="molecule type" value="Genomic_DNA"/>
</dbReference>
<dbReference type="InterPro" id="IPR051396">
    <property type="entry name" value="Bact_Antivir_Def_Nuclease"/>
</dbReference>
<protein>
    <submittedName>
        <fullName evidence="2">DUF3696 domain-containing protein</fullName>
    </submittedName>
</protein>
<comment type="caution">
    <text evidence="2">The sequence shown here is derived from an EMBL/GenBank/DDBJ whole genome shotgun (WGS) entry which is preliminary data.</text>
</comment>
<dbReference type="SUPFAM" id="SSF52540">
    <property type="entry name" value="P-loop containing nucleoside triphosphate hydrolases"/>
    <property type="match status" value="1"/>
</dbReference>